<gene>
    <name evidence="1" type="ORF">H9661_02395</name>
</gene>
<name>A0ABR8PPT8_9CLOT</name>
<evidence type="ECO:0008006" key="3">
    <source>
        <dbReference type="Google" id="ProtNLM"/>
    </source>
</evidence>
<reference evidence="1 2" key="1">
    <citation type="submission" date="2020-08" db="EMBL/GenBank/DDBJ databases">
        <title>A Genomic Blueprint of the Chicken Gut Microbiome.</title>
        <authorList>
            <person name="Gilroy R."/>
            <person name="Ravi A."/>
            <person name="Getino M."/>
            <person name="Pursley I."/>
            <person name="Horton D.L."/>
            <person name="Alikhan N.-F."/>
            <person name="Baker D."/>
            <person name="Gharbi K."/>
            <person name="Hall N."/>
            <person name="Watson M."/>
            <person name="Adriaenssens E.M."/>
            <person name="Foster-Nyarko E."/>
            <person name="Jarju S."/>
            <person name="Secka A."/>
            <person name="Antonio M."/>
            <person name="Oren A."/>
            <person name="Chaudhuri R."/>
            <person name="La Ragione R.M."/>
            <person name="Hildebrand F."/>
            <person name="Pallen M.J."/>
        </authorList>
    </citation>
    <scope>NUCLEOTIDE SEQUENCE [LARGE SCALE GENOMIC DNA]</scope>
    <source>
        <strain evidence="1 2">Sa3CVN1</strain>
    </source>
</reference>
<comment type="caution">
    <text evidence="1">The sequence shown here is derived from an EMBL/GenBank/DDBJ whole genome shotgun (WGS) entry which is preliminary data.</text>
</comment>
<evidence type="ECO:0000313" key="1">
    <source>
        <dbReference type="EMBL" id="MBD7910196.1"/>
    </source>
</evidence>
<organism evidence="1 2">
    <name type="scientific">Clostridium cibarium</name>
    <dbReference type="NCBI Taxonomy" id="2762247"/>
    <lineage>
        <taxon>Bacteria</taxon>
        <taxon>Bacillati</taxon>
        <taxon>Bacillota</taxon>
        <taxon>Clostridia</taxon>
        <taxon>Eubacteriales</taxon>
        <taxon>Clostridiaceae</taxon>
        <taxon>Clostridium</taxon>
    </lineage>
</organism>
<proteinExistence type="predicted"/>
<evidence type="ECO:0000313" key="2">
    <source>
        <dbReference type="Proteomes" id="UP000627781"/>
    </source>
</evidence>
<dbReference type="EMBL" id="JACSRA010000003">
    <property type="protein sequence ID" value="MBD7910196.1"/>
    <property type="molecule type" value="Genomic_DNA"/>
</dbReference>
<sequence>MDANYSAINSETTNISTYIETLNSIKLKVTTLGEDINSNWKGTEVGYLNEALCLITNEITQLNRMLNTLSDEILEAADEIE</sequence>
<dbReference type="Proteomes" id="UP000627781">
    <property type="component" value="Unassembled WGS sequence"/>
</dbReference>
<accession>A0ABR8PPT8</accession>
<dbReference type="RefSeq" id="WP_143316565.1">
    <property type="nucleotide sequence ID" value="NZ_JACSRA010000003.1"/>
</dbReference>
<protein>
    <recommendedName>
        <fullName evidence="3">WXG100 family type VII secretion target</fullName>
    </recommendedName>
</protein>
<keyword evidence="2" id="KW-1185">Reference proteome</keyword>